<protein>
    <submittedName>
        <fullName evidence="2">Uncharacterized protein</fullName>
    </submittedName>
</protein>
<evidence type="ECO:0000313" key="2">
    <source>
        <dbReference type="EMBL" id="KAF9453622.1"/>
    </source>
</evidence>
<feature type="compositionally biased region" description="Basic residues" evidence="1">
    <location>
        <begin position="36"/>
        <end position="50"/>
    </location>
</feature>
<organism evidence="2 3">
    <name type="scientific">Macrolepiota fuliginosa MF-IS2</name>
    <dbReference type="NCBI Taxonomy" id="1400762"/>
    <lineage>
        <taxon>Eukaryota</taxon>
        <taxon>Fungi</taxon>
        <taxon>Dikarya</taxon>
        <taxon>Basidiomycota</taxon>
        <taxon>Agaricomycotina</taxon>
        <taxon>Agaricomycetes</taxon>
        <taxon>Agaricomycetidae</taxon>
        <taxon>Agaricales</taxon>
        <taxon>Agaricineae</taxon>
        <taxon>Agaricaceae</taxon>
        <taxon>Macrolepiota</taxon>
    </lineage>
</organism>
<feature type="compositionally biased region" description="Polar residues" evidence="1">
    <location>
        <begin position="1"/>
        <end position="15"/>
    </location>
</feature>
<evidence type="ECO:0000256" key="1">
    <source>
        <dbReference type="SAM" id="MobiDB-lite"/>
    </source>
</evidence>
<dbReference type="AlphaFoldDB" id="A0A9P6C6H1"/>
<accession>A0A9P6C6H1</accession>
<feature type="region of interest" description="Disordered" evidence="1">
    <location>
        <begin position="1"/>
        <end position="56"/>
    </location>
</feature>
<keyword evidence="3" id="KW-1185">Reference proteome</keyword>
<dbReference type="Proteomes" id="UP000807342">
    <property type="component" value="Unassembled WGS sequence"/>
</dbReference>
<proteinExistence type="predicted"/>
<gene>
    <name evidence="2" type="ORF">P691DRAFT_25791</name>
</gene>
<dbReference type="EMBL" id="MU151060">
    <property type="protein sequence ID" value="KAF9453622.1"/>
    <property type="molecule type" value="Genomic_DNA"/>
</dbReference>
<comment type="caution">
    <text evidence="2">The sequence shown here is derived from an EMBL/GenBank/DDBJ whole genome shotgun (WGS) entry which is preliminary data.</text>
</comment>
<sequence>MTLPNSAAFRSTNGDPTPGIEPALPASTNTPGHNPIKLRKNKKKNKRKNKSVTQSANTIKPFPHFSDFPDKVQKWIFECAYYWNHVSGAVLALVSRKANEWIEPLIYHHIVIDRFHRISYRPDRLWRTFSEGTKPKEFYKNQVKSLLVNGNVDAVVTDLLSTCTDISSFACYAQGALPETILEKLSTIFTTQEFPNLRRLSLSGLGIDASDIKRPFFRNLTHLAVDIGNDHQSFPWQELEIHPHLTHILIDTEFDLHQEAPQIFKSMILDILSHSPPTLYCLVVLVDWDKLYESSFQLKCDRAIFSEVIDGKLDGRVVVAAYTGDQEEIDVTVVGEHPVQFLEYVGHVALTPGHTVPWVCTHDDVERDVWERAEEVLRQRQKL</sequence>
<evidence type="ECO:0000313" key="3">
    <source>
        <dbReference type="Proteomes" id="UP000807342"/>
    </source>
</evidence>
<dbReference type="OrthoDB" id="2824761at2759"/>
<name>A0A9P6C6H1_9AGAR</name>
<reference evidence="2" key="1">
    <citation type="submission" date="2020-11" db="EMBL/GenBank/DDBJ databases">
        <authorList>
            <consortium name="DOE Joint Genome Institute"/>
            <person name="Ahrendt S."/>
            <person name="Riley R."/>
            <person name="Andreopoulos W."/>
            <person name="Labutti K."/>
            <person name="Pangilinan J."/>
            <person name="Ruiz-Duenas F.J."/>
            <person name="Barrasa J.M."/>
            <person name="Sanchez-Garcia M."/>
            <person name="Camarero S."/>
            <person name="Miyauchi S."/>
            <person name="Serrano A."/>
            <person name="Linde D."/>
            <person name="Babiker R."/>
            <person name="Drula E."/>
            <person name="Ayuso-Fernandez I."/>
            <person name="Pacheco R."/>
            <person name="Padilla G."/>
            <person name="Ferreira P."/>
            <person name="Barriuso J."/>
            <person name="Kellner H."/>
            <person name="Castanera R."/>
            <person name="Alfaro M."/>
            <person name="Ramirez L."/>
            <person name="Pisabarro A.G."/>
            <person name="Kuo A."/>
            <person name="Tritt A."/>
            <person name="Lipzen A."/>
            <person name="He G."/>
            <person name="Yan M."/>
            <person name="Ng V."/>
            <person name="Cullen D."/>
            <person name="Martin F."/>
            <person name="Rosso M.-N."/>
            <person name="Henrissat B."/>
            <person name="Hibbett D."/>
            <person name="Martinez A.T."/>
            <person name="Grigoriev I.V."/>
        </authorList>
    </citation>
    <scope>NUCLEOTIDE SEQUENCE</scope>
    <source>
        <strain evidence="2">MF-IS2</strain>
    </source>
</reference>